<dbReference type="RefSeq" id="WP_101110074.1">
    <property type="nucleotide sequence ID" value="NZ_AP025145.1"/>
</dbReference>
<evidence type="ECO:0000256" key="1">
    <source>
        <dbReference type="ARBA" id="ARBA00022679"/>
    </source>
</evidence>
<dbReference type="PANTHER" id="PTHR32266">
    <property type="entry name" value="NICOTIANAMINE SYNTHASE 3"/>
    <property type="match status" value="1"/>
</dbReference>
<protein>
    <recommendedName>
        <fullName evidence="5">SAM-dependent methyltransferase</fullName>
    </recommendedName>
</protein>
<evidence type="ECO:0000256" key="2">
    <source>
        <dbReference type="ARBA" id="ARBA00022691"/>
    </source>
</evidence>
<evidence type="ECO:0008006" key="5">
    <source>
        <dbReference type="Google" id="ProtNLM"/>
    </source>
</evidence>
<dbReference type="Pfam" id="PF03059">
    <property type="entry name" value="NAS"/>
    <property type="match status" value="1"/>
</dbReference>
<evidence type="ECO:0000313" key="4">
    <source>
        <dbReference type="Proteomes" id="UP001156690"/>
    </source>
</evidence>
<keyword evidence="4" id="KW-1185">Reference proteome</keyword>
<dbReference type="PANTHER" id="PTHR32266:SF12">
    <property type="entry name" value="NICOTIANAMINE SYNTHASE 3"/>
    <property type="match status" value="1"/>
</dbReference>
<accession>A0AAV5NV60</accession>
<dbReference type="Proteomes" id="UP001156690">
    <property type="component" value="Unassembled WGS sequence"/>
</dbReference>
<dbReference type="SUPFAM" id="SSF53335">
    <property type="entry name" value="S-adenosyl-L-methionine-dependent methyltransferases"/>
    <property type="match status" value="1"/>
</dbReference>
<dbReference type="EMBL" id="BSNX01000055">
    <property type="protein sequence ID" value="GLQ74219.1"/>
    <property type="molecule type" value="Genomic_DNA"/>
</dbReference>
<dbReference type="Gene3D" id="3.40.50.150">
    <property type="entry name" value="Vaccinia Virus protein VP39"/>
    <property type="match status" value="1"/>
</dbReference>
<name>A0AAV5NV60_9VIBR</name>
<keyword evidence="1" id="KW-0808">Transferase</keyword>
<keyword evidence="2" id="KW-0949">S-adenosyl-L-methionine</keyword>
<proteinExistence type="predicted"/>
<dbReference type="AlphaFoldDB" id="A0AAV5NV60"/>
<evidence type="ECO:0000313" key="3">
    <source>
        <dbReference type="EMBL" id="GLQ74219.1"/>
    </source>
</evidence>
<dbReference type="InterPro" id="IPR004298">
    <property type="entry name" value="Nicotian_synth"/>
</dbReference>
<sequence>MTMTNRHYQLLVAISTFESQIHALTQYSAESCDCFTLLQVKLDELCAWILQEKQQTISDELGYNPEYDRQLKKLRETAVKALCILEKHQSQCAQNHSLSVSDYLCQLSENTQIELRNAGIENDSRVLFVGSGSYPLSVFTISQLTGAIVHGVDIDEQAVAMANQLKTSNLSTTFGCQDLVTEFETFRPTHIVVASLVEHKWELLNQLKPYLDSTHKVMVRFGNGLKSAFNYPFNPNLMEGWQTELIQNKAAVYDTVLMGRE</sequence>
<dbReference type="GO" id="GO:0030418">
    <property type="term" value="P:nicotianamine biosynthetic process"/>
    <property type="evidence" value="ECO:0007669"/>
    <property type="project" value="InterPro"/>
</dbReference>
<reference evidence="4" key="1">
    <citation type="journal article" date="2019" name="Int. J. Syst. Evol. Microbiol.">
        <title>The Global Catalogue of Microorganisms (GCM) 10K type strain sequencing project: providing services to taxonomists for standard genome sequencing and annotation.</title>
        <authorList>
            <consortium name="The Broad Institute Genomics Platform"/>
            <consortium name="The Broad Institute Genome Sequencing Center for Infectious Disease"/>
            <person name="Wu L."/>
            <person name="Ma J."/>
        </authorList>
    </citation>
    <scope>NUCLEOTIDE SEQUENCE [LARGE SCALE GENOMIC DNA]</scope>
    <source>
        <strain evidence="4">NBRC 15640</strain>
    </source>
</reference>
<comment type="caution">
    <text evidence="3">The sequence shown here is derived from an EMBL/GenBank/DDBJ whole genome shotgun (WGS) entry which is preliminary data.</text>
</comment>
<gene>
    <name evidence="3" type="ORF">GCM10007932_35800</name>
</gene>
<organism evidence="3 4">
    <name type="scientific">Vibrio penaeicida</name>
    <dbReference type="NCBI Taxonomy" id="104609"/>
    <lineage>
        <taxon>Bacteria</taxon>
        <taxon>Pseudomonadati</taxon>
        <taxon>Pseudomonadota</taxon>
        <taxon>Gammaproteobacteria</taxon>
        <taxon>Vibrionales</taxon>
        <taxon>Vibrionaceae</taxon>
        <taxon>Vibrio</taxon>
    </lineage>
</organism>
<dbReference type="InterPro" id="IPR029063">
    <property type="entry name" value="SAM-dependent_MTases_sf"/>
</dbReference>
<dbReference type="GO" id="GO:0030410">
    <property type="term" value="F:nicotianamine synthase activity"/>
    <property type="evidence" value="ECO:0007669"/>
    <property type="project" value="InterPro"/>
</dbReference>